<evidence type="ECO:0000313" key="2">
    <source>
        <dbReference type="Proteomes" id="UP000887159"/>
    </source>
</evidence>
<proteinExistence type="predicted"/>
<reference evidence="1" key="1">
    <citation type="submission" date="2020-08" db="EMBL/GenBank/DDBJ databases">
        <title>Multicomponent nature underlies the extraordinary mechanical properties of spider dragline silk.</title>
        <authorList>
            <person name="Kono N."/>
            <person name="Nakamura H."/>
            <person name="Mori M."/>
            <person name="Yoshida Y."/>
            <person name="Ohtoshi R."/>
            <person name="Malay A.D."/>
            <person name="Moran D.A.P."/>
            <person name="Tomita M."/>
            <person name="Numata K."/>
            <person name="Arakawa K."/>
        </authorList>
    </citation>
    <scope>NUCLEOTIDE SEQUENCE</scope>
</reference>
<dbReference type="Proteomes" id="UP000887159">
    <property type="component" value="Unassembled WGS sequence"/>
</dbReference>
<name>A0A8X6RA19_TRICX</name>
<dbReference type="EMBL" id="BMAU01021123">
    <property type="protein sequence ID" value="GFX91211.1"/>
    <property type="molecule type" value="Genomic_DNA"/>
</dbReference>
<organism evidence="1 2">
    <name type="scientific">Trichonephila clavipes</name>
    <name type="common">Golden silk orbweaver</name>
    <name type="synonym">Nephila clavipes</name>
    <dbReference type="NCBI Taxonomy" id="2585209"/>
    <lineage>
        <taxon>Eukaryota</taxon>
        <taxon>Metazoa</taxon>
        <taxon>Ecdysozoa</taxon>
        <taxon>Arthropoda</taxon>
        <taxon>Chelicerata</taxon>
        <taxon>Arachnida</taxon>
        <taxon>Araneae</taxon>
        <taxon>Araneomorphae</taxon>
        <taxon>Entelegynae</taxon>
        <taxon>Araneoidea</taxon>
        <taxon>Nephilidae</taxon>
        <taxon>Trichonephila</taxon>
    </lineage>
</organism>
<dbReference type="AlphaFoldDB" id="A0A8X6RA19"/>
<protein>
    <submittedName>
        <fullName evidence="1">Uncharacterized protein</fullName>
    </submittedName>
</protein>
<sequence>MKFPYNQQRSLSDAEIPVTFVFGPFVFEEFSEHWPSTCSVTVRRYHDLLQTFVVPQLQQRWILTSTIFVHDGVATLNDLKNFITLHVQSLTTDQLRSAVEYTVHRFEVLRMNEGGDLEHLSLHRPGHD</sequence>
<gene>
    <name evidence="1" type="ORF">TNCV_1246261</name>
</gene>
<accession>A0A8X6RA19</accession>
<comment type="caution">
    <text evidence="1">The sequence shown here is derived from an EMBL/GenBank/DDBJ whole genome shotgun (WGS) entry which is preliminary data.</text>
</comment>
<evidence type="ECO:0000313" key="1">
    <source>
        <dbReference type="EMBL" id="GFX91211.1"/>
    </source>
</evidence>
<keyword evidence="2" id="KW-1185">Reference proteome</keyword>